<sequence length="102" mass="11085">MKEAIICGLPDLRLVSRQTCVSGFVTALLCSDCGEALGQDRVVGGSDATIEEWPWQASMQKDRQHVCGAPWCLWCGSSQRHTASTVMGRISIAGVWCWEGPT</sequence>
<dbReference type="EMBL" id="CM055747">
    <property type="protein sequence ID" value="KAJ7995972.1"/>
    <property type="molecule type" value="Genomic_DNA"/>
</dbReference>
<organism evidence="1 2">
    <name type="scientific">Dallia pectoralis</name>
    <name type="common">Alaska blackfish</name>
    <dbReference type="NCBI Taxonomy" id="75939"/>
    <lineage>
        <taxon>Eukaryota</taxon>
        <taxon>Metazoa</taxon>
        <taxon>Chordata</taxon>
        <taxon>Craniata</taxon>
        <taxon>Vertebrata</taxon>
        <taxon>Euteleostomi</taxon>
        <taxon>Actinopterygii</taxon>
        <taxon>Neopterygii</taxon>
        <taxon>Teleostei</taxon>
        <taxon>Protacanthopterygii</taxon>
        <taxon>Esociformes</taxon>
        <taxon>Umbridae</taxon>
        <taxon>Dallia</taxon>
    </lineage>
</organism>
<protein>
    <submittedName>
        <fullName evidence="1">Uncharacterized protein</fullName>
    </submittedName>
</protein>
<accession>A0ACC2FXE6</accession>
<proteinExistence type="predicted"/>
<evidence type="ECO:0000313" key="1">
    <source>
        <dbReference type="EMBL" id="KAJ7995972.1"/>
    </source>
</evidence>
<dbReference type="Proteomes" id="UP001157502">
    <property type="component" value="Chromosome 20"/>
</dbReference>
<evidence type="ECO:0000313" key="2">
    <source>
        <dbReference type="Proteomes" id="UP001157502"/>
    </source>
</evidence>
<name>A0ACC2FXE6_DALPE</name>
<comment type="caution">
    <text evidence="1">The sequence shown here is derived from an EMBL/GenBank/DDBJ whole genome shotgun (WGS) entry which is preliminary data.</text>
</comment>
<gene>
    <name evidence="1" type="ORF">DPEC_G00232240</name>
</gene>
<keyword evidence="2" id="KW-1185">Reference proteome</keyword>
<reference evidence="1" key="1">
    <citation type="submission" date="2021-05" db="EMBL/GenBank/DDBJ databases">
        <authorList>
            <person name="Pan Q."/>
            <person name="Jouanno E."/>
            <person name="Zahm M."/>
            <person name="Klopp C."/>
            <person name="Cabau C."/>
            <person name="Louis A."/>
            <person name="Berthelot C."/>
            <person name="Parey E."/>
            <person name="Roest Crollius H."/>
            <person name="Montfort J."/>
            <person name="Robinson-Rechavi M."/>
            <person name="Bouchez O."/>
            <person name="Lampietro C."/>
            <person name="Lopez Roques C."/>
            <person name="Donnadieu C."/>
            <person name="Postlethwait J."/>
            <person name="Bobe J."/>
            <person name="Dillon D."/>
            <person name="Chandos A."/>
            <person name="von Hippel F."/>
            <person name="Guiguen Y."/>
        </authorList>
    </citation>
    <scope>NUCLEOTIDE SEQUENCE</scope>
    <source>
        <strain evidence="1">YG-Jan2019</strain>
    </source>
</reference>